<sequence>MKLDVTETSFYEDKNRALWVYAIVPHPIRNWLLPLALPDRWLDRFFGKNLGLLPKQ</sequence>
<reference evidence="1" key="2">
    <citation type="submission" date="2023-07" db="EMBL/GenBank/DDBJ databases">
        <authorList>
            <person name="Bai X.-H."/>
            <person name="Wang H.-H."/>
            <person name="Wang J."/>
            <person name="Ma M.-Y."/>
            <person name="Hu H.-H."/>
            <person name="Song Z.-L."/>
            <person name="Ma H.-G."/>
            <person name="Fan Y."/>
            <person name="Du C.-Y."/>
            <person name="Xu J.-C."/>
        </authorList>
    </citation>
    <scope>NUCLEOTIDE SEQUENCE</scope>
    <source>
        <strain evidence="1">CZ1</strain>
    </source>
</reference>
<proteinExistence type="predicted"/>
<accession>A0AA96X6H6</accession>
<name>A0AA96X6H6_LEPBY</name>
<protein>
    <submittedName>
        <fullName evidence="1">Uncharacterized protein</fullName>
    </submittedName>
</protein>
<dbReference type="EMBL" id="CP130144">
    <property type="protein sequence ID" value="WNZ46490.1"/>
    <property type="molecule type" value="Genomic_DNA"/>
</dbReference>
<dbReference type="AlphaFoldDB" id="A0AA96X6H6"/>
<organism evidence="1">
    <name type="scientific">Leptolyngbya boryana CZ1</name>
    <dbReference type="NCBI Taxonomy" id="3060204"/>
    <lineage>
        <taxon>Bacteria</taxon>
        <taxon>Bacillati</taxon>
        <taxon>Cyanobacteriota</taxon>
        <taxon>Cyanophyceae</taxon>
        <taxon>Leptolyngbyales</taxon>
        <taxon>Leptolyngbyaceae</taxon>
        <taxon>Leptolyngbya group</taxon>
        <taxon>Leptolyngbya</taxon>
    </lineage>
</organism>
<gene>
    <name evidence="1" type="ORF">Q2T42_01395</name>
</gene>
<evidence type="ECO:0000313" key="1">
    <source>
        <dbReference type="EMBL" id="WNZ46490.1"/>
    </source>
</evidence>
<reference evidence="1" key="1">
    <citation type="journal article" date="2023" name="Plants (Basel)">
        <title>Genomic Analysis of Leptolyngbya boryana CZ1 Reveals Efficient Carbon Fixation Modules.</title>
        <authorList>
            <person name="Bai X."/>
            <person name="Wang H."/>
            <person name="Cheng W."/>
            <person name="Wang J."/>
            <person name="Ma M."/>
            <person name="Hu H."/>
            <person name="Song Z."/>
            <person name="Ma H."/>
            <person name="Fan Y."/>
            <person name="Du C."/>
            <person name="Xu J."/>
        </authorList>
    </citation>
    <scope>NUCLEOTIDE SEQUENCE</scope>
    <source>
        <strain evidence="1">CZ1</strain>
    </source>
</reference>
<dbReference type="RefSeq" id="WP_154660832.1">
    <property type="nucleotide sequence ID" value="NZ_CP130144.1"/>
</dbReference>